<evidence type="ECO:0000256" key="3">
    <source>
        <dbReference type="ARBA" id="ARBA00022448"/>
    </source>
</evidence>
<sequence length="335" mass="36660">MNSESDLILKVDNLQTQFHLSRRVVKAVNGVSFQMKRGRTLGVVGESGCGKSVTAHSIVQLLPKMGRIVDGSITYYSSNGAVELSKLKRNGSEMRAIRGKEIGMIFQDPMASLNPVFTIGHQIAENITQHEKISRAAAMERAVEMLTMLGIPQASTRIKDYPHQFSGGMKQRAMIALAMVCNPKLLIADEPTTALDVTIQAQILELMKEMQHKYGTSIILITHNMGIVADMADDIAVMYMGRIVEFGTVRQVLGSPRHPYTRALLQSVPVLGIAKGERLKTIRGSTPDPSDMPEGCEFAPRCDFATKQCKTVPADTDLGGGHRVRCWNCMGGLTT</sequence>
<dbReference type="Pfam" id="PF00005">
    <property type="entry name" value="ABC_tran"/>
    <property type="match status" value="1"/>
</dbReference>
<protein>
    <submittedName>
        <fullName evidence="9">Peptide ABC transporter ATP-binding protein</fullName>
    </submittedName>
</protein>
<dbReference type="InterPro" id="IPR017871">
    <property type="entry name" value="ABC_transporter-like_CS"/>
</dbReference>
<reference evidence="9 10" key="1">
    <citation type="submission" date="2014-12" db="EMBL/GenBank/DDBJ databases">
        <title>Draft genome sequence of Paenibacillus kamchatkensis strain B-2647.</title>
        <authorList>
            <person name="Karlyshev A.V."/>
            <person name="Kudryashova E.B."/>
        </authorList>
    </citation>
    <scope>NUCLEOTIDE SEQUENCE [LARGE SCALE GENOMIC DNA]</scope>
    <source>
        <strain evidence="9 10">VKM B-2647</strain>
    </source>
</reference>
<evidence type="ECO:0000313" key="10">
    <source>
        <dbReference type="Proteomes" id="UP000031967"/>
    </source>
</evidence>
<dbReference type="Proteomes" id="UP000031967">
    <property type="component" value="Unassembled WGS sequence"/>
</dbReference>
<dbReference type="InterPro" id="IPR050388">
    <property type="entry name" value="ABC_Ni/Peptide_Import"/>
</dbReference>
<keyword evidence="3" id="KW-0813">Transport</keyword>
<evidence type="ECO:0000256" key="1">
    <source>
        <dbReference type="ARBA" id="ARBA00004202"/>
    </source>
</evidence>
<evidence type="ECO:0000256" key="5">
    <source>
        <dbReference type="ARBA" id="ARBA00022741"/>
    </source>
</evidence>
<dbReference type="PANTHER" id="PTHR43297">
    <property type="entry name" value="OLIGOPEPTIDE TRANSPORT ATP-BINDING PROTEIN APPD"/>
    <property type="match status" value="1"/>
</dbReference>
<name>A0ABR5AH25_9BACL</name>
<dbReference type="InterPro" id="IPR003439">
    <property type="entry name" value="ABC_transporter-like_ATP-bd"/>
</dbReference>
<dbReference type="NCBIfam" id="TIGR01727">
    <property type="entry name" value="oligo_HPY"/>
    <property type="match status" value="1"/>
</dbReference>
<evidence type="ECO:0000256" key="7">
    <source>
        <dbReference type="ARBA" id="ARBA00023136"/>
    </source>
</evidence>
<dbReference type="EMBL" id="JXAK01000022">
    <property type="protein sequence ID" value="KIL40349.1"/>
    <property type="molecule type" value="Genomic_DNA"/>
</dbReference>
<dbReference type="RefSeq" id="WP_041048146.1">
    <property type="nucleotide sequence ID" value="NZ_JXAK01000022.1"/>
</dbReference>
<gene>
    <name evidence="9" type="ORF">SD70_13975</name>
</gene>
<keyword evidence="6 9" id="KW-0067">ATP-binding</keyword>
<dbReference type="InterPro" id="IPR013563">
    <property type="entry name" value="Oligopep_ABC_C"/>
</dbReference>
<dbReference type="InterPro" id="IPR003593">
    <property type="entry name" value="AAA+_ATPase"/>
</dbReference>
<evidence type="ECO:0000313" key="9">
    <source>
        <dbReference type="EMBL" id="KIL40349.1"/>
    </source>
</evidence>
<evidence type="ECO:0000256" key="2">
    <source>
        <dbReference type="ARBA" id="ARBA00005417"/>
    </source>
</evidence>
<comment type="caution">
    <text evidence="9">The sequence shown here is derived from an EMBL/GenBank/DDBJ whole genome shotgun (WGS) entry which is preliminary data.</text>
</comment>
<dbReference type="CDD" id="cd03257">
    <property type="entry name" value="ABC_NikE_OppD_transporters"/>
    <property type="match status" value="1"/>
</dbReference>
<dbReference type="SUPFAM" id="SSF52540">
    <property type="entry name" value="P-loop containing nucleoside triphosphate hydrolases"/>
    <property type="match status" value="1"/>
</dbReference>
<evidence type="ECO:0000256" key="4">
    <source>
        <dbReference type="ARBA" id="ARBA00022475"/>
    </source>
</evidence>
<dbReference type="InterPro" id="IPR027417">
    <property type="entry name" value="P-loop_NTPase"/>
</dbReference>
<organism evidence="9 10">
    <name type="scientific">Gordoniibacillus kamchatkensis</name>
    <dbReference type="NCBI Taxonomy" id="1590651"/>
    <lineage>
        <taxon>Bacteria</taxon>
        <taxon>Bacillati</taxon>
        <taxon>Bacillota</taxon>
        <taxon>Bacilli</taxon>
        <taxon>Bacillales</taxon>
        <taxon>Paenibacillaceae</taxon>
        <taxon>Gordoniibacillus</taxon>
    </lineage>
</organism>
<dbReference type="PROSITE" id="PS50893">
    <property type="entry name" value="ABC_TRANSPORTER_2"/>
    <property type="match status" value="1"/>
</dbReference>
<dbReference type="Pfam" id="PF08352">
    <property type="entry name" value="oligo_HPY"/>
    <property type="match status" value="1"/>
</dbReference>
<dbReference type="SMART" id="SM00382">
    <property type="entry name" value="AAA"/>
    <property type="match status" value="1"/>
</dbReference>
<dbReference type="Gene3D" id="3.40.50.300">
    <property type="entry name" value="P-loop containing nucleotide triphosphate hydrolases"/>
    <property type="match status" value="1"/>
</dbReference>
<dbReference type="PANTHER" id="PTHR43297:SF2">
    <property type="entry name" value="DIPEPTIDE TRANSPORT ATP-BINDING PROTEIN DPPD"/>
    <property type="match status" value="1"/>
</dbReference>
<evidence type="ECO:0000256" key="6">
    <source>
        <dbReference type="ARBA" id="ARBA00022840"/>
    </source>
</evidence>
<dbReference type="GO" id="GO:0005524">
    <property type="term" value="F:ATP binding"/>
    <property type="evidence" value="ECO:0007669"/>
    <property type="project" value="UniProtKB-KW"/>
</dbReference>
<keyword evidence="10" id="KW-1185">Reference proteome</keyword>
<keyword evidence="7" id="KW-0472">Membrane</keyword>
<feature type="domain" description="ABC transporter" evidence="8">
    <location>
        <begin position="9"/>
        <end position="265"/>
    </location>
</feature>
<proteinExistence type="inferred from homology"/>
<keyword evidence="5" id="KW-0547">Nucleotide-binding</keyword>
<evidence type="ECO:0000259" key="8">
    <source>
        <dbReference type="PROSITE" id="PS50893"/>
    </source>
</evidence>
<accession>A0ABR5AH25</accession>
<comment type="similarity">
    <text evidence="2">Belongs to the ABC transporter superfamily.</text>
</comment>
<dbReference type="PROSITE" id="PS00211">
    <property type="entry name" value="ABC_TRANSPORTER_1"/>
    <property type="match status" value="1"/>
</dbReference>
<comment type="subcellular location">
    <subcellularLocation>
        <location evidence="1">Cell membrane</location>
        <topology evidence="1">Peripheral membrane protein</topology>
    </subcellularLocation>
</comment>
<keyword evidence="4" id="KW-1003">Cell membrane</keyword>